<dbReference type="Pfam" id="PF04601">
    <property type="entry name" value="DUF569"/>
    <property type="match status" value="1"/>
</dbReference>
<protein>
    <recommendedName>
        <fullName evidence="1">DUF569 domain-containing protein</fullName>
    </recommendedName>
</protein>
<feature type="non-terminal residue" evidence="2">
    <location>
        <position position="188"/>
    </location>
</feature>
<dbReference type="SUPFAM" id="SSF50405">
    <property type="entry name" value="Actin-crosslinking proteins"/>
    <property type="match status" value="1"/>
</dbReference>
<dbReference type="OrthoDB" id="617902at2759"/>
<reference evidence="2 3" key="1">
    <citation type="submission" date="2016-09" db="EMBL/GenBank/DDBJ databases">
        <title>The draft genome of Dichanthelium oligosanthes: A C3 panicoid grass species.</title>
        <authorList>
            <person name="Studer A.J."/>
            <person name="Schnable J.C."/>
            <person name="Brutnell T.P."/>
        </authorList>
    </citation>
    <scope>NUCLEOTIDE SEQUENCE [LARGE SCALE GENOMIC DNA]</scope>
    <source>
        <strain evidence="3">cv. Kellogg 1175</strain>
        <tissue evidence="2">Leaf</tissue>
    </source>
</reference>
<dbReference type="EMBL" id="LWDX02065752">
    <property type="protein sequence ID" value="OEL15718.1"/>
    <property type="molecule type" value="Genomic_DNA"/>
</dbReference>
<evidence type="ECO:0000313" key="3">
    <source>
        <dbReference type="Proteomes" id="UP000095767"/>
    </source>
</evidence>
<dbReference type="PANTHER" id="PTHR31205">
    <property type="entry name" value="ACTIN CROSS-LINKING PROTEIN (DUF569)"/>
    <property type="match status" value="1"/>
</dbReference>
<keyword evidence="3" id="KW-1185">Reference proteome</keyword>
<dbReference type="InterPro" id="IPR007679">
    <property type="entry name" value="DUF569"/>
</dbReference>
<name>A0A1E5USA8_9POAL</name>
<dbReference type="PANTHER" id="PTHR31205:SF24">
    <property type="entry name" value="DUF569 DOMAIN-CONTAINING PROTEIN"/>
    <property type="match status" value="1"/>
</dbReference>
<feature type="domain" description="DUF569" evidence="1">
    <location>
        <begin position="16"/>
        <end position="143"/>
    </location>
</feature>
<proteinExistence type="predicted"/>
<evidence type="ECO:0000259" key="1">
    <source>
        <dbReference type="Pfam" id="PF04601"/>
    </source>
</evidence>
<dbReference type="AlphaFoldDB" id="A0A1E5USA8"/>
<dbReference type="InterPro" id="IPR008999">
    <property type="entry name" value="Actin-crosslinking"/>
</dbReference>
<sequence>MRSPPASHLHHHPRAMDLFPDGAYVRLRSGWHETYLHADEDGVGVSLRTRARGPAANGVWRVHRVQRRGIDYVLLHGAAYGRYLALSPRGKWGPSECVSFRVVQRGLDNPEQDAIMWSPKDGGRGYVLMSHLINGLLRANGRLWNADAVSVDYYFGTLTNMRQWRVEFFQRQWRVEVVQPTPQGPPPL</sequence>
<evidence type="ECO:0000313" key="2">
    <source>
        <dbReference type="EMBL" id="OEL15718.1"/>
    </source>
</evidence>
<gene>
    <name evidence="2" type="ORF">BAE44_0023263</name>
</gene>
<comment type="caution">
    <text evidence="2">The sequence shown here is derived from an EMBL/GenBank/DDBJ whole genome shotgun (WGS) entry which is preliminary data.</text>
</comment>
<organism evidence="2 3">
    <name type="scientific">Dichanthelium oligosanthes</name>
    <dbReference type="NCBI Taxonomy" id="888268"/>
    <lineage>
        <taxon>Eukaryota</taxon>
        <taxon>Viridiplantae</taxon>
        <taxon>Streptophyta</taxon>
        <taxon>Embryophyta</taxon>
        <taxon>Tracheophyta</taxon>
        <taxon>Spermatophyta</taxon>
        <taxon>Magnoliopsida</taxon>
        <taxon>Liliopsida</taxon>
        <taxon>Poales</taxon>
        <taxon>Poaceae</taxon>
        <taxon>PACMAD clade</taxon>
        <taxon>Panicoideae</taxon>
        <taxon>Panicodae</taxon>
        <taxon>Paniceae</taxon>
        <taxon>Dichantheliinae</taxon>
        <taxon>Dichanthelium</taxon>
    </lineage>
</organism>
<dbReference type="STRING" id="888268.A0A1E5USA8"/>
<accession>A0A1E5USA8</accession>
<dbReference type="Proteomes" id="UP000095767">
    <property type="component" value="Unassembled WGS sequence"/>
</dbReference>